<feature type="coiled-coil region" evidence="1">
    <location>
        <begin position="43"/>
        <end position="85"/>
    </location>
</feature>
<protein>
    <submittedName>
        <fullName evidence="2">Uncharacterized protein</fullName>
    </submittedName>
</protein>
<organism evidence="2 3">
    <name type="scientific">Ignicoccus islandicus DSM 13165</name>
    <dbReference type="NCBI Taxonomy" id="940295"/>
    <lineage>
        <taxon>Archaea</taxon>
        <taxon>Thermoproteota</taxon>
        <taxon>Thermoprotei</taxon>
        <taxon>Desulfurococcales</taxon>
        <taxon>Desulfurococcaceae</taxon>
        <taxon>Ignicoccus</taxon>
    </lineage>
</organism>
<evidence type="ECO:0000313" key="3">
    <source>
        <dbReference type="Proteomes" id="UP000060778"/>
    </source>
</evidence>
<gene>
    <name evidence="2" type="ORF">EYM_02935</name>
</gene>
<proteinExistence type="predicted"/>
<dbReference type="Gene3D" id="1.20.5.2950">
    <property type="match status" value="1"/>
</dbReference>
<evidence type="ECO:0000256" key="1">
    <source>
        <dbReference type="SAM" id="Coils"/>
    </source>
</evidence>
<evidence type="ECO:0000313" key="2">
    <source>
        <dbReference type="EMBL" id="ALU12372.1"/>
    </source>
</evidence>
<reference evidence="2 3" key="1">
    <citation type="submission" date="2013-11" db="EMBL/GenBank/DDBJ databases">
        <title>Comparative genomics of Ignicoccus.</title>
        <authorList>
            <person name="Podar M."/>
        </authorList>
    </citation>
    <scope>NUCLEOTIDE SEQUENCE [LARGE SCALE GENOMIC DNA]</scope>
    <source>
        <strain evidence="2 3">DSM 13165</strain>
    </source>
</reference>
<keyword evidence="3" id="KW-1185">Reference proteome</keyword>
<accession>A0A0U2U8I3</accession>
<dbReference type="Pfam" id="PF16999">
    <property type="entry name" value="V-ATPase_G_2"/>
    <property type="match status" value="1"/>
</dbReference>
<dbReference type="AlphaFoldDB" id="A0A0U2U8I3"/>
<dbReference type="Proteomes" id="UP000060778">
    <property type="component" value="Chromosome"/>
</dbReference>
<name>A0A0U2U8I3_9CREN</name>
<dbReference type="STRING" id="940295.EYM_02935"/>
<sequence length="115" mass="12989">MVMNNRIKTINEKFNEFLLTYQEAEGNVIKIVNQCEEEAGKLVAEAATEANALERLAKEKLEEIAKELEERLNALINEIRKSKEKEIEVTVEEASAKMGERVPKAVEMIVNSLLG</sequence>
<dbReference type="KEGG" id="iis:EYM_02935"/>
<dbReference type="EMBL" id="CP006867">
    <property type="protein sequence ID" value="ALU12372.1"/>
    <property type="molecule type" value="Genomic_DNA"/>
</dbReference>
<keyword evidence="1" id="KW-0175">Coiled coil</keyword>